<proteinExistence type="inferred from homology"/>
<keyword evidence="8 13" id="KW-0812">Transmembrane</keyword>
<name>A0AAW2HG36_9NEOP</name>
<evidence type="ECO:0000313" key="14">
    <source>
        <dbReference type="EMBL" id="KAL0268729.1"/>
    </source>
</evidence>
<evidence type="ECO:0000256" key="7">
    <source>
        <dbReference type="ARBA" id="ARBA00022597"/>
    </source>
</evidence>
<evidence type="ECO:0000256" key="1">
    <source>
        <dbReference type="ARBA" id="ARBA00004651"/>
    </source>
</evidence>
<keyword evidence="5" id="KW-0813">Transport</keyword>
<evidence type="ECO:0000256" key="13">
    <source>
        <dbReference type="SAM" id="Phobius"/>
    </source>
</evidence>
<evidence type="ECO:0000256" key="6">
    <source>
        <dbReference type="ARBA" id="ARBA00022475"/>
    </source>
</evidence>
<feature type="transmembrane region" description="Helical" evidence="13">
    <location>
        <begin position="66"/>
        <end position="89"/>
    </location>
</feature>
<organism evidence="14">
    <name type="scientific">Menopon gallinae</name>
    <name type="common">poultry shaft louse</name>
    <dbReference type="NCBI Taxonomy" id="328185"/>
    <lineage>
        <taxon>Eukaryota</taxon>
        <taxon>Metazoa</taxon>
        <taxon>Ecdysozoa</taxon>
        <taxon>Arthropoda</taxon>
        <taxon>Hexapoda</taxon>
        <taxon>Insecta</taxon>
        <taxon>Pterygota</taxon>
        <taxon>Neoptera</taxon>
        <taxon>Paraneoptera</taxon>
        <taxon>Psocodea</taxon>
        <taxon>Troctomorpha</taxon>
        <taxon>Phthiraptera</taxon>
        <taxon>Amblycera</taxon>
        <taxon>Menoponidae</taxon>
        <taxon>Menopon</taxon>
    </lineage>
</organism>
<dbReference type="Pfam" id="PF03083">
    <property type="entry name" value="MtN3_slv"/>
    <property type="match status" value="2"/>
</dbReference>
<evidence type="ECO:0000256" key="11">
    <source>
        <dbReference type="ARBA" id="ARBA00023034"/>
    </source>
</evidence>
<dbReference type="Gene3D" id="1.20.1280.290">
    <property type="match status" value="2"/>
</dbReference>
<keyword evidence="6" id="KW-1003">Cell membrane</keyword>
<dbReference type="GO" id="GO:0000139">
    <property type="term" value="C:Golgi membrane"/>
    <property type="evidence" value="ECO:0007669"/>
    <property type="project" value="UniProtKB-SubCell"/>
</dbReference>
<dbReference type="FunFam" id="1.20.1280.290:FF:000004">
    <property type="entry name" value="Sugar transporter SWEET"/>
    <property type="match status" value="1"/>
</dbReference>
<comment type="similarity">
    <text evidence="3">Belongs to the SWEET sugar transporter family.</text>
</comment>
<feature type="transmembrane region" description="Helical" evidence="13">
    <location>
        <begin position="186"/>
        <end position="207"/>
    </location>
</feature>
<keyword evidence="7" id="KW-0762">Sugar transport</keyword>
<evidence type="ECO:0000256" key="5">
    <source>
        <dbReference type="ARBA" id="ARBA00022448"/>
    </source>
</evidence>
<feature type="transmembrane region" description="Helical" evidence="13">
    <location>
        <begin position="6"/>
        <end position="29"/>
    </location>
</feature>
<protein>
    <recommendedName>
        <fullName evidence="4">Sugar transporter SWEET1</fullName>
    </recommendedName>
</protein>
<accession>A0AAW2HG36</accession>
<feature type="transmembrane region" description="Helical" evidence="13">
    <location>
        <begin position="41"/>
        <end position="60"/>
    </location>
</feature>
<keyword evidence="10 13" id="KW-1133">Transmembrane helix</keyword>
<feature type="transmembrane region" description="Helical" evidence="13">
    <location>
        <begin position="101"/>
        <end position="118"/>
    </location>
</feature>
<evidence type="ECO:0000256" key="8">
    <source>
        <dbReference type="ARBA" id="ARBA00022692"/>
    </source>
</evidence>
<dbReference type="GO" id="GO:0005886">
    <property type="term" value="C:plasma membrane"/>
    <property type="evidence" value="ECO:0007669"/>
    <property type="project" value="UniProtKB-SubCell"/>
</dbReference>
<evidence type="ECO:0000256" key="9">
    <source>
        <dbReference type="ARBA" id="ARBA00022737"/>
    </source>
</evidence>
<keyword evidence="9" id="KW-0677">Repeat</keyword>
<dbReference type="PANTHER" id="PTHR10791:SF5">
    <property type="entry name" value="SUGAR TRANSPORTER SWEET"/>
    <property type="match status" value="1"/>
</dbReference>
<evidence type="ECO:0000256" key="4">
    <source>
        <dbReference type="ARBA" id="ARBA00021741"/>
    </source>
</evidence>
<keyword evidence="11" id="KW-0333">Golgi apparatus</keyword>
<keyword evidence="12 13" id="KW-0472">Membrane</keyword>
<dbReference type="GO" id="GO:0051119">
    <property type="term" value="F:sugar transmembrane transporter activity"/>
    <property type="evidence" value="ECO:0007669"/>
    <property type="project" value="InterPro"/>
</dbReference>
<dbReference type="PANTHER" id="PTHR10791">
    <property type="entry name" value="RAG1-ACTIVATING PROTEIN 1"/>
    <property type="match status" value="1"/>
</dbReference>
<gene>
    <name evidence="14" type="ORF">PYX00_010553</name>
</gene>
<reference evidence="14" key="1">
    <citation type="journal article" date="2024" name="Gigascience">
        <title>Chromosome-level genome of the poultry shaft louse Menopon gallinae provides insight into the host-switching and adaptive evolution of parasitic lice.</title>
        <authorList>
            <person name="Xu Y."/>
            <person name="Ma L."/>
            <person name="Liu S."/>
            <person name="Liang Y."/>
            <person name="Liu Q."/>
            <person name="He Z."/>
            <person name="Tian L."/>
            <person name="Duan Y."/>
            <person name="Cai W."/>
            <person name="Li H."/>
            <person name="Song F."/>
        </authorList>
    </citation>
    <scope>NUCLEOTIDE SEQUENCE</scope>
    <source>
        <strain evidence="14">Cailab_2023a</strain>
    </source>
</reference>
<feature type="transmembrane region" description="Helical" evidence="13">
    <location>
        <begin position="130"/>
        <end position="147"/>
    </location>
</feature>
<evidence type="ECO:0000256" key="3">
    <source>
        <dbReference type="ARBA" id="ARBA00007809"/>
    </source>
</evidence>
<evidence type="ECO:0000256" key="2">
    <source>
        <dbReference type="ARBA" id="ARBA00004653"/>
    </source>
</evidence>
<evidence type="ECO:0000256" key="10">
    <source>
        <dbReference type="ARBA" id="ARBA00022989"/>
    </source>
</evidence>
<feature type="transmembrane region" description="Helical" evidence="13">
    <location>
        <begin position="159"/>
        <end position="180"/>
    </location>
</feature>
<dbReference type="InterPro" id="IPR004316">
    <property type="entry name" value="SWEET_rpt"/>
</dbReference>
<sequence length="215" mass="24526">MVLATLQLVVGVCASVVTMAQMFTGVYMCRTIYQKKSTKNIDALPFIAGFVISALILQQARLMGDFAMQFVNLFGLILNCGYLTFYHVYSSEENRKKMMKYLMKAIVFLTLTVGYSLMESREHVETRYGMIVTCVIIFMTAFPLTELPRVLRTKSTEGLPFPMILSGFFVSILWLLYGLLIWSKILIIQNGITTSLCSFQLFLFYIFPDKPVKTE</sequence>
<dbReference type="EMBL" id="JARGDH010000005">
    <property type="protein sequence ID" value="KAL0268729.1"/>
    <property type="molecule type" value="Genomic_DNA"/>
</dbReference>
<evidence type="ECO:0000256" key="12">
    <source>
        <dbReference type="ARBA" id="ARBA00023136"/>
    </source>
</evidence>
<comment type="subcellular location">
    <subcellularLocation>
        <location evidence="1">Cell membrane</location>
        <topology evidence="1">Multi-pass membrane protein</topology>
    </subcellularLocation>
    <subcellularLocation>
        <location evidence="2">Golgi apparatus membrane</location>
        <topology evidence="2">Multi-pass membrane protein</topology>
    </subcellularLocation>
</comment>
<comment type="caution">
    <text evidence="14">The sequence shown here is derived from an EMBL/GenBank/DDBJ whole genome shotgun (WGS) entry which is preliminary data.</text>
</comment>
<dbReference type="AlphaFoldDB" id="A0AAW2HG36"/>
<dbReference type="InterPro" id="IPR047664">
    <property type="entry name" value="SWEET"/>
</dbReference>